<keyword evidence="3" id="KW-1185">Reference proteome</keyword>
<dbReference type="Proteomes" id="UP000322873">
    <property type="component" value="Unassembled WGS sequence"/>
</dbReference>
<accession>A0A5M9KA95</accession>
<keyword evidence="1" id="KW-0812">Transmembrane</keyword>
<name>A0A5M9KA95_MONFR</name>
<evidence type="ECO:0000313" key="2">
    <source>
        <dbReference type="EMBL" id="KAA8575825.1"/>
    </source>
</evidence>
<proteinExistence type="predicted"/>
<organism evidence="2 3">
    <name type="scientific">Monilinia fructicola</name>
    <name type="common">Brown rot fungus</name>
    <name type="synonym">Ciboria fructicola</name>
    <dbReference type="NCBI Taxonomy" id="38448"/>
    <lineage>
        <taxon>Eukaryota</taxon>
        <taxon>Fungi</taxon>
        <taxon>Dikarya</taxon>
        <taxon>Ascomycota</taxon>
        <taxon>Pezizomycotina</taxon>
        <taxon>Leotiomycetes</taxon>
        <taxon>Helotiales</taxon>
        <taxon>Sclerotiniaceae</taxon>
        <taxon>Monilinia</taxon>
    </lineage>
</organism>
<evidence type="ECO:0000256" key="1">
    <source>
        <dbReference type="SAM" id="Phobius"/>
    </source>
</evidence>
<reference evidence="2 3" key="1">
    <citation type="submission" date="2019-06" db="EMBL/GenBank/DDBJ databases">
        <title>Genome Sequence of the Brown Rot Fungal Pathogen Monilinia fructicola.</title>
        <authorList>
            <person name="De Miccolis Angelini R.M."/>
            <person name="Landi L."/>
            <person name="Abate D."/>
            <person name="Pollastro S."/>
            <person name="Romanazzi G."/>
            <person name="Faretra F."/>
        </authorList>
    </citation>
    <scope>NUCLEOTIDE SEQUENCE [LARGE SCALE GENOMIC DNA]</scope>
    <source>
        <strain evidence="2 3">Mfrc123</strain>
    </source>
</reference>
<dbReference type="AlphaFoldDB" id="A0A5M9KA95"/>
<keyword evidence="1" id="KW-1133">Transmembrane helix</keyword>
<sequence>MQGAGIDFNLNFHSCSYSHLVLILIISFPFLTFTHHHLIPRLSLSFISPRDLCPTTRMTSFSEPSSFLPSYVVRFRFHFHFHIPQIYTQSTNALLHPIPPQHGY</sequence>
<gene>
    <name evidence="2" type="ORF">EYC84_004916</name>
</gene>
<keyword evidence="1" id="KW-0472">Membrane</keyword>
<dbReference type="EMBL" id="VICG01000002">
    <property type="protein sequence ID" value="KAA8575825.1"/>
    <property type="molecule type" value="Genomic_DNA"/>
</dbReference>
<comment type="caution">
    <text evidence="2">The sequence shown here is derived from an EMBL/GenBank/DDBJ whole genome shotgun (WGS) entry which is preliminary data.</text>
</comment>
<protein>
    <submittedName>
        <fullName evidence="2">Uncharacterized protein</fullName>
    </submittedName>
</protein>
<feature type="transmembrane region" description="Helical" evidence="1">
    <location>
        <begin position="20"/>
        <end position="39"/>
    </location>
</feature>
<evidence type="ECO:0000313" key="3">
    <source>
        <dbReference type="Proteomes" id="UP000322873"/>
    </source>
</evidence>